<evidence type="ECO:0000256" key="2">
    <source>
        <dbReference type="SAM" id="Phobius"/>
    </source>
</evidence>
<feature type="transmembrane region" description="Helical" evidence="2">
    <location>
        <begin position="144"/>
        <end position="162"/>
    </location>
</feature>
<protein>
    <submittedName>
        <fullName evidence="3">MFS transporter</fullName>
    </submittedName>
</protein>
<evidence type="ECO:0000313" key="3">
    <source>
        <dbReference type="EMBL" id="AVM53378.1"/>
    </source>
</evidence>
<feature type="transmembrane region" description="Helical" evidence="2">
    <location>
        <begin position="106"/>
        <end position="132"/>
    </location>
</feature>
<reference evidence="3 4" key="1">
    <citation type="submission" date="2018-02" db="EMBL/GenBank/DDBJ databases">
        <authorList>
            <person name="Holder M.E."/>
            <person name="Ajami N.J."/>
            <person name="Petrosino J.F."/>
        </authorList>
    </citation>
    <scope>NUCLEOTIDE SEQUENCE [LARGE SCALE GENOMIC DNA]</scope>
    <source>
        <strain evidence="3 4">ATCC 33285</strain>
    </source>
</reference>
<proteinExistence type="inferred from homology"/>
<sequence>MATLKEKIGYGFGDMSSSMFWKIFSYYLPFFYSNIFGLSLADAGLLMLVTRIWDAVSDPMMGVIADRTQTRRGKYRPYLLWIAAPFAVAGILLFTTPDLGATGKLIWAYVTYILMMTVYTAINVPYGAMLGVMTDDSNTKTVFSSYRMFFAYGGSFIALGAWEPLCNWFRTMGYSNAASWQYAMICIATFCFLGFLLCFSMTREHVRSVTSKSVGKDIGSLLRNSPWWILNGAALLSNLFNTVRGATVAYFFKDYISATASLDFGFFNLMLYAGLFLMVGEVCNMIGVALTVPLSMRFGKKSTYILALICLVIFSFLFFFIPNNSIGWWLMMIFQILISICTGVISPLIWSMYADVADYAEQKDGTASTGLIFSSGSMAQKFGGAFAGWAVMALLAFFNYNTAENAVQTAQAMDGLRYLMSFIPAAIAALSILVVFVYPLDKKRIAAINAELKERRK</sequence>
<feature type="transmembrane region" description="Helical" evidence="2">
    <location>
        <begin position="75"/>
        <end position="94"/>
    </location>
</feature>
<feature type="transmembrane region" description="Helical" evidence="2">
    <location>
        <begin position="228"/>
        <end position="252"/>
    </location>
</feature>
<dbReference type="InterPro" id="IPR039672">
    <property type="entry name" value="MFS_2"/>
</dbReference>
<dbReference type="PANTHER" id="PTHR11328">
    <property type="entry name" value="MAJOR FACILITATOR SUPERFAMILY DOMAIN-CONTAINING PROTEIN"/>
    <property type="match status" value="1"/>
</dbReference>
<dbReference type="InterPro" id="IPR001927">
    <property type="entry name" value="Na/Gal_symport"/>
</dbReference>
<organism evidence="3 4">
    <name type="scientific">Bacteroides zoogleoformans</name>
    <dbReference type="NCBI Taxonomy" id="28119"/>
    <lineage>
        <taxon>Bacteria</taxon>
        <taxon>Pseudomonadati</taxon>
        <taxon>Bacteroidota</taxon>
        <taxon>Bacteroidia</taxon>
        <taxon>Bacteroidales</taxon>
        <taxon>Bacteroidaceae</taxon>
        <taxon>Bacteroides</taxon>
    </lineage>
</organism>
<keyword evidence="2" id="KW-0812">Transmembrane</keyword>
<dbReference type="SUPFAM" id="SSF103473">
    <property type="entry name" value="MFS general substrate transporter"/>
    <property type="match status" value="1"/>
</dbReference>
<evidence type="ECO:0000256" key="1">
    <source>
        <dbReference type="ARBA" id="ARBA00009617"/>
    </source>
</evidence>
<dbReference type="CDD" id="cd17332">
    <property type="entry name" value="MFS_MelB_like"/>
    <property type="match status" value="1"/>
</dbReference>
<dbReference type="Proteomes" id="UP000238304">
    <property type="component" value="Chromosome"/>
</dbReference>
<keyword evidence="2" id="KW-1133">Transmembrane helix</keyword>
<feature type="transmembrane region" description="Helical" evidence="2">
    <location>
        <begin position="30"/>
        <end position="54"/>
    </location>
</feature>
<feature type="transmembrane region" description="Helical" evidence="2">
    <location>
        <begin position="182"/>
        <end position="202"/>
    </location>
</feature>
<dbReference type="Pfam" id="PF13347">
    <property type="entry name" value="MFS_2"/>
    <property type="match status" value="1"/>
</dbReference>
<evidence type="ECO:0000313" key="4">
    <source>
        <dbReference type="Proteomes" id="UP000238304"/>
    </source>
</evidence>
<keyword evidence="2" id="KW-0472">Membrane</keyword>
<name>A0ABM6T903_9BACE</name>
<dbReference type="Gene3D" id="1.20.1250.20">
    <property type="entry name" value="MFS general substrate transporter like domains"/>
    <property type="match status" value="2"/>
</dbReference>
<dbReference type="RefSeq" id="WP_106041982.1">
    <property type="nucleotide sequence ID" value="NZ_CALHZC010000022.1"/>
</dbReference>
<feature type="transmembrane region" description="Helical" evidence="2">
    <location>
        <begin position="382"/>
        <end position="398"/>
    </location>
</feature>
<feature type="transmembrane region" description="Helical" evidence="2">
    <location>
        <begin position="272"/>
        <end position="292"/>
    </location>
</feature>
<gene>
    <name evidence="3" type="ORF">C4H11_10950</name>
</gene>
<feature type="transmembrane region" description="Helical" evidence="2">
    <location>
        <begin position="328"/>
        <end position="353"/>
    </location>
</feature>
<dbReference type="NCBIfam" id="TIGR00792">
    <property type="entry name" value="gph"/>
    <property type="match status" value="1"/>
</dbReference>
<comment type="similarity">
    <text evidence="1">Belongs to the sodium:galactoside symporter (TC 2.A.2) family.</text>
</comment>
<dbReference type="InterPro" id="IPR036259">
    <property type="entry name" value="MFS_trans_sf"/>
</dbReference>
<dbReference type="PANTHER" id="PTHR11328:SF24">
    <property type="entry name" value="MAJOR FACILITATOR SUPERFAMILY (MFS) PROFILE DOMAIN-CONTAINING PROTEIN"/>
    <property type="match status" value="1"/>
</dbReference>
<accession>A0ABM6T903</accession>
<dbReference type="EMBL" id="CP027231">
    <property type="protein sequence ID" value="AVM53378.1"/>
    <property type="molecule type" value="Genomic_DNA"/>
</dbReference>
<feature type="transmembrane region" description="Helical" evidence="2">
    <location>
        <begin position="304"/>
        <end position="322"/>
    </location>
</feature>
<keyword evidence="4" id="KW-1185">Reference proteome</keyword>
<feature type="transmembrane region" description="Helical" evidence="2">
    <location>
        <begin position="418"/>
        <end position="438"/>
    </location>
</feature>